<feature type="transmembrane region" description="Helical" evidence="9">
    <location>
        <begin position="209"/>
        <end position="228"/>
    </location>
</feature>
<feature type="transmembrane region" description="Helical" evidence="9">
    <location>
        <begin position="279"/>
        <end position="306"/>
    </location>
</feature>
<dbReference type="PATRIC" id="fig|43678.3.peg.3372"/>
<protein>
    <submittedName>
        <fullName evidence="10">Pheromone autoinducer 2 transporter</fullName>
    </submittedName>
</protein>
<dbReference type="InterPro" id="IPR002549">
    <property type="entry name" value="AI-2E-like"/>
</dbReference>
<dbReference type="EMBL" id="LRIE01000082">
    <property type="protein sequence ID" value="KZM34062.1"/>
    <property type="molecule type" value="Genomic_DNA"/>
</dbReference>
<keyword evidence="6 9" id="KW-1133">Transmembrane helix</keyword>
<keyword evidence="4" id="KW-1003">Cell membrane</keyword>
<comment type="subcellular location">
    <subcellularLocation>
        <location evidence="1">Cell membrane</location>
        <topology evidence="1">Multi-pass membrane protein</topology>
    </subcellularLocation>
</comment>
<evidence type="ECO:0000256" key="7">
    <source>
        <dbReference type="ARBA" id="ARBA00023136"/>
    </source>
</evidence>
<comment type="similarity">
    <text evidence="2">Belongs to the autoinducer-2 exporter (AI-2E) (TC 2.A.86) family.</text>
</comment>
<keyword evidence="5 9" id="KW-0812">Transmembrane</keyword>
<organism evidence="10 11">
    <name type="scientific">Oerskovia enterophila</name>
    <dbReference type="NCBI Taxonomy" id="43678"/>
    <lineage>
        <taxon>Bacteria</taxon>
        <taxon>Bacillati</taxon>
        <taxon>Actinomycetota</taxon>
        <taxon>Actinomycetes</taxon>
        <taxon>Micrococcales</taxon>
        <taxon>Cellulomonadaceae</taxon>
        <taxon>Oerskovia</taxon>
    </lineage>
</organism>
<evidence type="ECO:0000256" key="6">
    <source>
        <dbReference type="ARBA" id="ARBA00022989"/>
    </source>
</evidence>
<gene>
    <name evidence="10" type="ORF">OJAG_32120</name>
</gene>
<dbReference type="PANTHER" id="PTHR21716">
    <property type="entry name" value="TRANSMEMBRANE PROTEIN"/>
    <property type="match status" value="1"/>
</dbReference>
<feature type="transmembrane region" description="Helical" evidence="9">
    <location>
        <begin position="359"/>
        <end position="392"/>
    </location>
</feature>
<evidence type="ECO:0000256" key="5">
    <source>
        <dbReference type="ARBA" id="ARBA00022692"/>
    </source>
</evidence>
<evidence type="ECO:0000256" key="2">
    <source>
        <dbReference type="ARBA" id="ARBA00009773"/>
    </source>
</evidence>
<dbReference type="GO" id="GO:0055085">
    <property type="term" value="P:transmembrane transport"/>
    <property type="evidence" value="ECO:0007669"/>
    <property type="project" value="TreeGrafter"/>
</dbReference>
<evidence type="ECO:0000256" key="1">
    <source>
        <dbReference type="ARBA" id="ARBA00004651"/>
    </source>
</evidence>
<comment type="caution">
    <text evidence="10">The sequence shown here is derived from an EMBL/GenBank/DDBJ whole genome shotgun (WGS) entry which is preliminary data.</text>
</comment>
<proteinExistence type="inferred from homology"/>
<dbReference type="PANTHER" id="PTHR21716:SF53">
    <property type="entry name" value="PERMEASE PERM-RELATED"/>
    <property type="match status" value="1"/>
</dbReference>
<feature type="region of interest" description="Disordered" evidence="8">
    <location>
        <begin position="1"/>
        <end position="29"/>
    </location>
</feature>
<reference evidence="10 11" key="1">
    <citation type="submission" date="2016-01" db="EMBL/GenBank/DDBJ databases">
        <title>Genome sequence of Oerskovia enterophila VJag, an agar and cellulose degrading bacterium.</title>
        <authorList>
            <person name="Poehlein A."/>
            <person name="Jag V."/>
            <person name="Bengelsdorf F."/>
            <person name="Duerre P."/>
            <person name="Daniel R."/>
        </authorList>
    </citation>
    <scope>NUCLEOTIDE SEQUENCE [LARGE SCALE GENOMIC DNA]</scope>
    <source>
        <strain evidence="10 11">VJag</strain>
    </source>
</reference>
<feature type="transmembrane region" description="Helical" evidence="9">
    <location>
        <begin position="313"/>
        <end position="339"/>
    </location>
</feature>
<name>A0A163QDY8_9CELL</name>
<accession>A0A163QDY8</accession>
<evidence type="ECO:0000256" key="3">
    <source>
        <dbReference type="ARBA" id="ARBA00022448"/>
    </source>
</evidence>
<keyword evidence="3" id="KW-0813">Transport</keyword>
<feature type="transmembrane region" description="Helical" evidence="9">
    <location>
        <begin position="90"/>
        <end position="108"/>
    </location>
</feature>
<evidence type="ECO:0000313" key="10">
    <source>
        <dbReference type="EMBL" id="KZM34062.1"/>
    </source>
</evidence>
<dbReference type="GO" id="GO:0005886">
    <property type="term" value="C:plasma membrane"/>
    <property type="evidence" value="ECO:0007669"/>
    <property type="project" value="UniProtKB-SubCell"/>
</dbReference>
<keyword evidence="7 9" id="KW-0472">Membrane</keyword>
<dbReference type="STRING" id="43678.OJAG_32120"/>
<evidence type="ECO:0000313" key="11">
    <source>
        <dbReference type="Proteomes" id="UP000076447"/>
    </source>
</evidence>
<evidence type="ECO:0000256" key="4">
    <source>
        <dbReference type="ARBA" id="ARBA00022475"/>
    </source>
</evidence>
<feature type="region of interest" description="Disordered" evidence="8">
    <location>
        <begin position="411"/>
        <end position="435"/>
    </location>
</feature>
<evidence type="ECO:0000256" key="8">
    <source>
        <dbReference type="SAM" id="MobiDB-lite"/>
    </source>
</evidence>
<sequence length="435" mass="45431">MAEDKDARQDGASSSSVGSGGDRPSASVKHLAGASPAARKVAGARRNPSVVGYDDTVPAWLRTSAGWSWRLLLLIAGIGVIFYATAQVQIVFIAVFLALVITSVLRPVTDWYAKIMPRGLATALALLSAFLVLGGLLTYVITSVAGQWDKLAGQFNTGIEKIFDFLEHGPLPVTITSDDVDTWIENGRKWITEHGGDIASQAAASAGSVFEAFAVLALAIFCTIFFLARGKDMWTWFLNQLPARSRETWTVAGGAGWYTFSGYARGTVIIALADGILAAIVLVVLGVPLAAPLAVLVFIGAFIPLIGAPAAMVIAMVVALAANGVVNAALVGIFIALIGQFEGHILQPLVMGKQVSLHPVVVALAVTSGTFIAGILGAVVSVPLVAVAWAVFSKLRRKDPPMEDEIPTAKEIALSGRERSSNGGSANGKEATADA</sequence>
<dbReference type="AlphaFoldDB" id="A0A163QDY8"/>
<feature type="transmembrane region" description="Helical" evidence="9">
    <location>
        <begin position="120"/>
        <end position="141"/>
    </location>
</feature>
<feature type="transmembrane region" description="Helical" evidence="9">
    <location>
        <begin position="67"/>
        <end position="84"/>
    </location>
</feature>
<evidence type="ECO:0000256" key="9">
    <source>
        <dbReference type="SAM" id="Phobius"/>
    </source>
</evidence>
<dbReference type="Proteomes" id="UP000076447">
    <property type="component" value="Unassembled WGS sequence"/>
</dbReference>
<dbReference type="Pfam" id="PF01594">
    <property type="entry name" value="AI-2E_transport"/>
    <property type="match status" value="1"/>
</dbReference>